<proteinExistence type="predicted"/>
<dbReference type="Pfam" id="PF00211">
    <property type="entry name" value="Guanylate_cyc"/>
    <property type="match status" value="1"/>
</dbReference>
<keyword evidence="1" id="KW-1133">Transmembrane helix</keyword>
<name>U1FAM2_TRESO</name>
<evidence type="ECO:0000313" key="6">
    <source>
        <dbReference type="Proteomes" id="UP000016646"/>
    </source>
</evidence>
<dbReference type="STRING" id="1125725.HMPREF1325_0589"/>
<accession>U1FAM2</accession>
<dbReference type="Pfam" id="PF05226">
    <property type="entry name" value="CHASE2"/>
    <property type="match status" value="1"/>
</dbReference>
<dbReference type="PATRIC" id="fig|1125725.3.peg.838"/>
<dbReference type="PANTHER" id="PTHR43081:SF1">
    <property type="entry name" value="ADENYLATE CYCLASE, TERMINAL-DIFFERENTIATION SPECIFIC"/>
    <property type="match status" value="1"/>
</dbReference>
<dbReference type="Proteomes" id="UP000016646">
    <property type="component" value="Unassembled WGS sequence"/>
</dbReference>
<feature type="domain" description="Guanylate cyclase" evidence="2">
    <location>
        <begin position="379"/>
        <end position="513"/>
    </location>
</feature>
<keyword evidence="1" id="KW-0812">Transmembrane</keyword>
<dbReference type="InterPro" id="IPR001054">
    <property type="entry name" value="A/G_cyclase"/>
</dbReference>
<dbReference type="GO" id="GO:0004016">
    <property type="term" value="F:adenylate cyclase activity"/>
    <property type="evidence" value="ECO:0007669"/>
    <property type="project" value="UniProtKB-ARBA"/>
</dbReference>
<dbReference type="AlphaFoldDB" id="U1FAM2"/>
<evidence type="ECO:0000313" key="5">
    <source>
        <dbReference type="Proteomes" id="UP000016412"/>
    </source>
</evidence>
<comment type="caution">
    <text evidence="3">The sequence shown here is derived from an EMBL/GenBank/DDBJ whole genome shotgun (WGS) entry which is preliminary data.</text>
</comment>
<evidence type="ECO:0000259" key="2">
    <source>
        <dbReference type="PROSITE" id="PS50125"/>
    </source>
</evidence>
<dbReference type="InterPro" id="IPR050697">
    <property type="entry name" value="Adenylyl/Guanylyl_Cyclase_3/4"/>
</dbReference>
<dbReference type="PROSITE" id="PS50125">
    <property type="entry name" value="GUANYLATE_CYCLASE_2"/>
    <property type="match status" value="1"/>
</dbReference>
<sequence length="642" mass="72495">MHIVDAERIERTRNSLIVFNALFPGESERTTVKIPLDSRGRMLINWLHREQGKSFKNESVVFLKDLDFIEEALITTLGNIRGNELLAPDGSALSYIGAAEKLLKQYKALNEKKQVLLARCAGFNEDGELIDGISANEYESYFAAREAFYDDIGLFIDSGYMSSIEARIAELLKAGLQQEQADGFIDVMKEQFGIFADNYKTYRQYVNDMKDVYRASYCIIGNTASSTTDLGTNPFTRSYPNVGTHANVMNTILQRDFITPFPWYYGMIAAFLLIFFVMFITYGRSDMMQNVVTGIAVFLIVSVFVFLMIVPGYYIPPVASCLFMLFIYVAGIILRFTLSDREKRFLRRAFSTYLSKDVVNAIVEDPEKLSLGGEDKHITALFSDIKGFSSFSELVTPTQLVSILNEYLGLLSDTILRYNGTIDKYIGDAIVSFFGAPIDLPDHAYRACAAAVRMKQAEKLYNEKHLAHRDIPRELETRIGINTGNMVVGNMGTSMKMNYTIMGNDVNLASRLEGVNKIYKSWILVSETTWKEADSGEHKGELVSRRLDKVRVVGINKPVQLYNILGFRSEMPPDELASLDEFHEALDKYLARDFKKAGKMFMNANKLNPADGASLVFAERCKDYLKQGIPDDWDGVMNMTTK</sequence>
<dbReference type="SMART" id="SM00044">
    <property type="entry name" value="CYCc"/>
    <property type="match status" value="1"/>
</dbReference>
<evidence type="ECO:0000313" key="3">
    <source>
        <dbReference type="EMBL" id="ERF61167.1"/>
    </source>
</evidence>
<dbReference type="EMBL" id="AVQI01000064">
    <property type="protein sequence ID" value="ERK00823.1"/>
    <property type="molecule type" value="Genomic_DNA"/>
</dbReference>
<keyword evidence="6" id="KW-1185">Reference proteome</keyword>
<feature type="transmembrane region" description="Helical" evidence="1">
    <location>
        <begin position="315"/>
        <end position="338"/>
    </location>
</feature>
<evidence type="ECO:0000256" key="1">
    <source>
        <dbReference type="SAM" id="Phobius"/>
    </source>
</evidence>
<dbReference type="eggNOG" id="COG2114">
    <property type="taxonomic scope" value="Bacteria"/>
</dbReference>
<keyword evidence="1" id="KW-0472">Membrane</keyword>
<gene>
    <name evidence="4" type="ORF">HMPREF0860_1163</name>
    <name evidence="3" type="ORF">HMPREF1325_0589</name>
</gene>
<dbReference type="SUPFAM" id="SSF55073">
    <property type="entry name" value="Nucleotide cyclase"/>
    <property type="match status" value="1"/>
</dbReference>
<dbReference type="EMBL" id="AUZJ01000016">
    <property type="protein sequence ID" value="ERF61167.1"/>
    <property type="molecule type" value="Genomic_DNA"/>
</dbReference>
<dbReference type="InterPro" id="IPR029787">
    <property type="entry name" value="Nucleotide_cyclase"/>
</dbReference>
<dbReference type="Gene3D" id="3.30.70.1230">
    <property type="entry name" value="Nucleotide cyclase"/>
    <property type="match status" value="1"/>
</dbReference>
<feature type="transmembrane region" description="Helical" evidence="1">
    <location>
        <begin position="290"/>
        <end position="309"/>
    </location>
</feature>
<protein>
    <submittedName>
        <fullName evidence="3">Adenylate/guanylate cyclase catalytic domain protein</fullName>
    </submittedName>
</protein>
<dbReference type="PANTHER" id="PTHR43081">
    <property type="entry name" value="ADENYLATE CYCLASE, TERMINAL-DIFFERENTIATION SPECIFIC-RELATED"/>
    <property type="match status" value="1"/>
</dbReference>
<dbReference type="GO" id="GO:0006171">
    <property type="term" value="P:cAMP biosynthetic process"/>
    <property type="evidence" value="ECO:0007669"/>
    <property type="project" value="TreeGrafter"/>
</dbReference>
<reference evidence="5 6" key="1">
    <citation type="submission" date="2013-08" db="EMBL/GenBank/DDBJ databases">
        <authorList>
            <person name="Durkin A.S."/>
            <person name="Haft D.R."/>
            <person name="McCorrison J."/>
            <person name="Torralba M."/>
            <person name="Gillis M."/>
            <person name="Haft D.H."/>
            <person name="Methe B."/>
            <person name="Sutton G."/>
            <person name="Nelson K.E."/>
        </authorList>
    </citation>
    <scope>NUCLEOTIDE SEQUENCE [LARGE SCALE GENOMIC DNA]</scope>
    <source>
        <strain evidence="4 6">ATCC 35536</strain>
        <strain evidence="3 5">VPI DR56BR1116</strain>
    </source>
</reference>
<feature type="transmembrane region" description="Helical" evidence="1">
    <location>
        <begin position="263"/>
        <end position="283"/>
    </location>
</feature>
<dbReference type="GO" id="GO:0035556">
    <property type="term" value="P:intracellular signal transduction"/>
    <property type="evidence" value="ECO:0007669"/>
    <property type="project" value="InterPro"/>
</dbReference>
<evidence type="ECO:0000313" key="4">
    <source>
        <dbReference type="EMBL" id="ERK00823.1"/>
    </source>
</evidence>
<dbReference type="CDD" id="cd07302">
    <property type="entry name" value="CHD"/>
    <property type="match status" value="1"/>
</dbReference>
<dbReference type="Proteomes" id="UP000016412">
    <property type="component" value="Unassembled WGS sequence"/>
</dbReference>
<organism evidence="3 5">
    <name type="scientific">Treponema socranskii subsp. socranskii VPI DR56BR1116 = ATCC 35536</name>
    <dbReference type="NCBI Taxonomy" id="1125725"/>
    <lineage>
        <taxon>Bacteria</taxon>
        <taxon>Pseudomonadati</taxon>
        <taxon>Spirochaetota</taxon>
        <taxon>Spirochaetia</taxon>
        <taxon>Spirochaetales</taxon>
        <taxon>Treponemataceae</taxon>
        <taxon>Treponema</taxon>
    </lineage>
</organism>
<dbReference type="InterPro" id="IPR007890">
    <property type="entry name" value="CHASE2"/>
</dbReference>